<gene>
    <name evidence="1" type="primary">IAP-5</name>
    <name evidence="1" type="ORF">EREL_111</name>
</gene>
<dbReference type="EMBL" id="KX859084">
    <property type="protein sequence ID" value="ARX72100.1"/>
    <property type="molecule type" value="Genomic_DNA"/>
</dbReference>
<evidence type="ECO:0000313" key="1">
    <source>
        <dbReference type="EMBL" id="ARX72100.1"/>
    </source>
</evidence>
<dbReference type="InterPro" id="IPR050784">
    <property type="entry name" value="IAP"/>
</dbReference>
<dbReference type="CDD" id="cd00022">
    <property type="entry name" value="BIR"/>
    <property type="match status" value="1"/>
</dbReference>
<protein>
    <submittedName>
        <fullName evidence="1">Inhibitor of apoptosis 5</fullName>
    </submittedName>
</protein>
<dbReference type="PROSITE" id="PS50143">
    <property type="entry name" value="BIR_REPEAT_2"/>
    <property type="match status" value="2"/>
</dbReference>
<proteinExistence type="predicted"/>
<accession>A0A288WJ72</accession>
<organism evidence="1">
    <name type="scientific">Erinnyis ello granulovirus</name>
    <dbReference type="NCBI Taxonomy" id="307444"/>
    <lineage>
        <taxon>Viruses</taxon>
        <taxon>Viruses incertae sedis</taxon>
        <taxon>Naldaviricetes</taxon>
        <taxon>Lefavirales</taxon>
        <taxon>Baculoviridae</taxon>
        <taxon>Betabaculovirus</taxon>
        <taxon>Betabaculovirus erellonis</taxon>
    </lineage>
</organism>
<reference evidence="1" key="1">
    <citation type="submission" date="2016-09" db="EMBL/GenBank/DDBJ databases">
        <title>Genome-wide Diversity of Wild Populations of Erinnyis ello granulovirus (ErelGV).</title>
        <authorList>
            <person name="Brito A.F."/>
            <person name="Melo F.L."/>
            <person name="Ardisson-Araujo D.M.P."/>
            <person name="Sihler W."/>
            <person name="Souza M.L."/>
            <person name="Ribeiro B.M."/>
        </authorList>
    </citation>
    <scope>NUCLEOTIDE SEQUENCE</scope>
    <source>
        <strain evidence="1">ErelGV-PA</strain>
    </source>
</reference>
<dbReference type="PANTHER" id="PTHR10044">
    <property type="entry name" value="INHIBITOR OF APOPTOSIS"/>
    <property type="match status" value="1"/>
</dbReference>
<name>A0A288WJ72_9BBAC</name>
<sequence>MHCYENRLKSFENWTGCENVEDLATVGFYHTGYKDTIMCYYCKYTDYNYTTGNEDTLFNHKRYSPDCCFYTFTIAENFLTTKFNTPRTIHTNFTLDHIDHVIHRDYSLAEHRVNSYVNFPKILKHLIPQLSECGFYYTNCSDVVVCYACNVHARDLQINTNAWQLHKSLNNNCPLLYVRKQHNICVTDSGAGGGGDNEQIVVPSAPEYRSYHYTLPKCLNCGDRYIDAVLLPCYHFCVCQECALTCVQCKACNVFVGGFFMVKIPTTKLNVVEYGQFTAN</sequence>
<dbReference type="Pfam" id="PF00653">
    <property type="entry name" value="BIR"/>
    <property type="match status" value="2"/>
</dbReference>
<dbReference type="SUPFAM" id="SSF57924">
    <property type="entry name" value="Inhibitor of apoptosis (IAP) repeat"/>
    <property type="match status" value="2"/>
</dbReference>
<dbReference type="InterPro" id="IPR013083">
    <property type="entry name" value="Znf_RING/FYVE/PHD"/>
</dbReference>
<dbReference type="Gene3D" id="3.30.40.10">
    <property type="entry name" value="Zinc/RING finger domain, C3HC4 (zinc finger)"/>
    <property type="match status" value="1"/>
</dbReference>
<dbReference type="InterPro" id="IPR001370">
    <property type="entry name" value="BIR_rpt"/>
</dbReference>
<dbReference type="Gene3D" id="1.10.1170.10">
    <property type="entry name" value="Inhibitor Of Apoptosis Protein (2mihbC-IAP-1), Chain A"/>
    <property type="match status" value="2"/>
</dbReference>
<dbReference type="Pfam" id="PF13920">
    <property type="entry name" value="zf-C3HC4_3"/>
    <property type="match status" value="1"/>
</dbReference>
<dbReference type="PANTHER" id="PTHR10044:SF139">
    <property type="entry name" value="DEATH-ASSOCIATED INHIBITOR OF APOPTOSIS 2"/>
    <property type="match status" value="1"/>
</dbReference>
<dbReference type="SMART" id="SM00238">
    <property type="entry name" value="BIR"/>
    <property type="match status" value="2"/>
</dbReference>